<reference evidence="2 3" key="1">
    <citation type="submission" date="2020-06" db="EMBL/GenBank/DDBJ databases">
        <title>Actinomadura xiongansis sp. nov., isolated from soil of Baiyangdian.</title>
        <authorList>
            <person name="Zhang X."/>
        </authorList>
    </citation>
    <scope>NUCLEOTIDE SEQUENCE [LARGE SCALE GENOMIC DNA]</scope>
    <source>
        <strain evidence="2 3">HBUM206468</strain>
    </source>
</reference>
<keyword evidence="1" id="KW-0732">Signal</keyword>
<evidence type="ECO:0000256" key="1">
    <source>
        <dbReference type="SAM" id="SignalP"/>
    </source>
</evidence>
<organism evidence="2 3">
    <name type="scientific">Actinomadura alba</name>
    <dbReference type="NCBI Taxonomy" id="406431"/>
    <lineage>
        <taxon>Bacteria</taxon>
        <taxon>Bacillati</taxon>
        <taxon>Actinomycetota</taxon>
        <taxon>Actinomycetes</taxon>
        <taxon>Streptosporangiales</taxon>
        <taxon>Thermomonosporaceae</taxon>
        <taxon>Actinomadura</taxon>
    </lineage>
</organism>
<dbReference type="RefSeq" id="WP_187248157.1">
    <property type="nucleotide sequence ID" value="NZ_BAAAOK010000007.1"/>
</dbReference>
<dbReference type="Proteomes" id="UP000805614">
    <property type="component" value="Unassembled WGS sequence"/>
</dbReference>
<evidence type="ECO:0000313" key="3">
    <source>
        <dbReference type="Proteomes" id="UP000805614"/>
    </source>
</evidence>
<feature type="signal peptide" evidence="1">
    <location>
        <begin position="1"/>
        <end position="20"/>
    </location>
</feature>
<evidence type="ECO:0000313" key="2">
    <source>
        <dbReference type="EMBL" id="MBC6471117.1"/>
    </source>
</evidence>
<comment type="caution">
    <text evidence="2">The sequence shown here is derived from an EMBL/GenBank/DDBJ whole genome shotgun (WGS) entry which is preliminary data.</text>
</comment>
<protein>
    <recommendedName>
        <fullName evidence="4">Secreted protein</fullName>
    </recommendedName>
</protein>
<feature type="chain" id="PRO_5045954786" description="Secreted protein" evidence="1">
    <location>
        <begin position="21"/>
        <end position="135"/>
    </location>
</feature>
<keyword evidence="3" id="KW-1185">Reference proteome</keyword>
<gene>
    <name evidence="2" type="ORF">HKK74_37350</name>
</gene>
<accession>A0ABR7M338</accession>
<evidence type="ECO:0008006" key="4">
    <source>
        <dbReference type="Google" id="ProtNLM"/>
    </source>
</evidence>
<proteinExistence type="predicted"/>
<sequence>MATVLVAVATLLHLWTHAVANPDTDASPLDHVGCPVHQPVDHDLHLDLGLGLDHGPGDERDPHHHHDSMQHPDGFLVASGDHEMAAGSTWYPVTSTTCDPPWRARRLALGVPCRSPPYGHAARTQMTRTLEVCRR</sequence>
<name>A0ABR7M338_9ACTN</name>
<dbReference type="EMBL" id="JABVEC010000057">
    <property type="protein sequence ID" value="MBC6471117.1"/>
    <property type="molecule type" value="Genomic_DNA"/>
</dbReference>